<reference evidence="2" key="2">
    <citation type="submission" date="2015-01" db="EMBL/GenBank/DDBJ databases">
        <title>Evolutionary Origins and Diversification of the Mycorrhizal Mutualists.</title>
        <authorList>
            <consortium name="DOE Joint Genome Institute"/>
            <consortium name="Mycorrhizal Genomics Consortium"/>
            <person name="Kohler A."/>
            <person name="Kuo A."/>
            <person name="Nagy L.G."/>
            <person name="Floudas D."/>
            <person name="Copeland A."/>
            <person name="Barry K.W."/>
            <person name="Cichocki N."/>
            <person name="Veneault-Fourrey C."/>
            <person name="LaButti K."/>
            <person name="Lindquist E.A."/>
            <person name="Lipzen A."/>
            <person name="Lundell T."/>
            <person name="Morin E."/>
            <person name="Murat C."/>
            <person name="Riley R."/>
            <person name="Ohm R."/>
            <person name="Sun H."/>
            <person name="Tunlid A."/>
            <person name="Henrissat B."/>
            <person name="Grigoriev I.V."/>
            <person name="Hibbett D.S."/>
            <person name="Martin F."/>
        </authorList>
    </citation>
    <scope>NUCLEOTIDE SEQUENCE [LARGE SCALE GENOMIC DNA]</scope>
    <source>
        <strain evidence="2">UH-Slu-Lm8-n1</strain>
    </source>
</reference>
<sequence>MSRLRLRVKFDFVGATRSNYIVRVHTSAIRQGSNVFEQPQTHLLQNRRHCDGV</sequence>
<keyword evidence="2" id="KW-1185">Reference proteome</keyword>
<dbReference type="InParanoid" id="A0A0D0AVC2"/>
<dbReference type="AlphaFoldDB" id="A0A0D0AVC2"/>
<accession>A0A0D0AVC2</accession>
<organism evidence="1 2">
    <name type="scientific">Suillus luteus UH-Slu-Lm8-n1</name>
    <dbReference type="NCBI Taxonomy" id="930992"/>
    <lineage>
        <taxon>Eukaryota</taxon>
        <taxon>Fungi</taxon>
        <taxon>Dikarya</taxon>
        <taxon>Basidiomycota</taxon>
        <taxon>Agaricomycotina</taxon>
        <taxon>Agaricomycetes</taxon>
        <taxon>Agaricomycetidae</taxon>
        <taxon>Boletales</taxon>
        <taxon>Suillineae</taxon>
        <taxon>Suillaceae</taxon>
        <taxon>Suillus</taxon>
    </lineage>
</organism>
<gene>
    <name evidence="1" type="ORF">CY34DRAFT_805611</name>
</gene>
<protein>
    <submittedName>
        <fullName evidence="1">Uncharacterized protein</fullName>
    </submittedName>
</protein>
<dbReference type="HOGENOM" id="CLU_3070226_0_0_1"/>
<evidence type="ECO:0000313" key="2">
    <source>
        <dbReference type="Proteomes" id="UP000054485"/>
    </source>
</evidence>
<name>A0A0D0AVC2_9AGAM</name>
<dbReference type="EMBL" id="KN835256">
    <property type="protein sequence ID" value="KIK41849.1"/>
    <property type="molecule type" value="Genomic_DNA"/>
</dbReference>
<dbReference type="Proteomes" id="UP000054485">
    <property type="component" value="Unassembled WGS sequence"/>
</dbReference>
<evidence type="ECO:0000313" key="1">
    <source>
        <dbReference type="EMBL" id="KIK41849.1"/>
    </source>
</evidence>
<proteinExistence type="predicted"/>
<reference evidence="1 2" key="1">
    <citation type="submission" date="2014-04" db="EMBL/GenBank/DDBJ databases">
        <authorList>
            <consortium name="DOE Joint Genome Institute"/>
            <person name="Kuo A."/>
            <person name="Ruytinx J."/>
            <person name="Rineau F."/>
            <person name="Colpaert J."/>
            <person name="Kohler A."/>
            <person name="Nagy L.G."/>
            <person name="Floudas D."/>
            <person name="Copeland A."/>
            <person name="Barry K.W."/>
            <person name="Cichocki N."/>
            <person name="Veneault-Fourrey C."/>
            <person name="LaButti K."/>
            <person name="Lindquist E.A."/>
            <person name="Lipzen A."/>
            <person name="Lundell T."/>
            <person name="Morin E."/>
            <person name="Murat C."/>
            <person name="Sun H."/>
            <person name="Tunlid A."/>
            <person name="Henrissat B."/>
            <person name="Grigoriev I.V."/>
            <person name="Hibbett D.S."/>
            <person name="Martin F."/>
            <person name="Nordberg H.P."/>
            <person name="Cantor M.N."/>
            <person name="Hua S.X."/>
        </authorList>
    </citation>
    <scope>NUCLEOTIDE SEQUENCE [LARGE SCALE GENOMIC DNA]</scope>
    <source>
        <strain evidence="1 2">UH-Slu-Lm8-n1</strain>
    </source>
</reference>